<dbReference type="AlphaFoldDB" id="A0A5E7Z4I4"/>
<reference evidence="2 3" key="1">
    <citation type="submission" date="2019-09" db="EMBL/GenBank/DDBJ databases">
        <authorList>
            <person name="Dittami M. S."/>
        </authorList>
    </citation>
    <scope>NUCLEOTIDE SEQUENCE [LARGE SCALE GENOMIC DNA]</scope>
    <source>
        <strain evidence="2">SPHINGO391</strain>
    </source>
</reference>
<proteinExistence type="predicted"/>
<feature type="domain" description="Aminoglycoside phosphotransferase" evidence="1">
    <location>
        <begin position="24"/>
        <end position="254"/>
    </location>
</feature>
<dbReference type="Pfam" id="PF01636">
    <property type="entry name" value="APH"/>
    <property type="match status" value="1"/>
</dbReference>
<dbReference type="Proteomes" id="UP000326857">
    <property type="component" value="Unassembled WGS sequence"/>
</dbReference>
<evidence type="ECO:0000313" key="2">
    <source>
        <dbReference type="EMBL" id="VVT12274.1"/>
    </source>
</evidence>
<gene>
    <name evidence="2" type="ORF">SPHINGO391_420011</name>
</gene>
<evidence type="ECO:0000313" key="3">
    <source>
        <dbReference type="Proteomes" id="UP000326857"/>
    </source>
</evidence>
<accession>A0A5E7Z4I4</accession>
<dbReference type="InterPro" id="IPR011009">
    <property type="entry name" value="Kinase-like_dom_sf"/>
</dbReference>
<dbReference type="InterPro" id="IPR002575">
    <property type="entry name" value="Aminoglycoside_PTrfase"/>
</dbReference>
<dbReference type="RefSeq" id="WP_133192300.1">
    <property type="nucleotide sequence ID" value="NZ_LR701528.1"/>
</dbReference>
<evidence type="ECO:0000259" key="1">
    <source>
        <dbReference type="Pfam" id="PF01636"/>
    </source>
</evidence>
<dbReference type="SUPFAM" id="SSF56112">
    <property type="entry name" value="Protein kinase-like (PK-like)"/>
    <property type="match status" value="1"/>
</dbReference>
<sequence length="310" mass="33908">MHMIAAFPFDHPEEPVSLYDYAPVLRVRDRRGDWVLKRTGLVHSDGEAIGRWLTALHGLGVDVVAPAAHLHPNPRRLDDGKQWVVYPFVSGTGYHAGESEIADAGRLLGRMHAADPPEANALATYHGPVVRDAEWIEPHLVSAGDAIEAAGGDRHVFREATLARLATAEPVMGLPLAGCSFDFKASNLVFSPKPTLVDPDHAARMPRLYDLAVALLLFHCDLSTAPGRLWTRAEWATFLRGYAGHIAFTDAELAAWPTVLQLAWLDQGVWLLGNWPEGWADVKDRAYLLDVAAFNPAVFPLTPPDQTVSG</sequence>
<name>A0A5E7Z4I4_9SPHN</name>
<organism evidence="2 3">
    <name type="scientific">Sphingomonas aurantiaca</name>
    <dbReference type="NCBI Taxonomy" id="185949"/>
    <lineage>
        <taxon>Bacteria</taxon>
        <taxon>Pseudomonadati</taxon>
        <taxon>Pseudomonadota</taxon>
        <taxon>Alphaproteobacteria</taxon>
        <taxon>Sphingomonadales</taxon>
        <taxon>Sphingomonadaceae</taxon>
        <taxon>Sphingomonas</taxon>
    </lineage>
</organism>
<dbReference type="EMBL" id="CABVLI010000037">
    <property type="protein sequence ID" value="VVT12274.1"/>
    <property type="molecule type" value="Genomic_DNA"/>
</dbReference>
<protein>
    <recommendedName>
        <fullName evidence="1">Aminoglycoside phosphotransferase domain-containing protein</fullName>
    </recommendedName>
</protein>
<dbReference type="Gene3D" id="3.90.1200.10">
    <property type="match status" value="1"/>
</dbReference>